<protein>
    <submittedName>
        <fullName evidence="1">Phosphoglycerate mutase</fullName>
    </submittedName>
</protein>
<dbReference type="Proteomes" id="UP000076128">
    <property type="component" value="Chromosome"/>
</dbReference>
<accession>A0A159YY49</accession>
<evidence type="ECO:0000313" key="1">
    <source>
        <dbReference type="EMBL" id="AMY67315.1"/>
    </source>
</evidence>
<gene>
    <name evidence="1" type="ORF">AKL17_0053</name>
</gene>
<dbReference type="STRING" id="1335048.AKL17_0053"/>
<sequence length="143" mass="15282">MLTSPRLACLETAARLALTALPDDGLADMDYGRWSGLDLDSVAAAEPGALQRWISDPGFHEHGGESRAGLALRMAAWLDRLQGAGGHTVAITHAAVIKSLILHVLDAPEAGFWRLDIAPGTATELRHDGRRWAVSTLNCPLPE</sequence>
<dbReference type="SUPFAM" id="SSF53254">
    <property type="entry name" value="Phosphoglycerate mutase-like"/>
    <property type="match status" value="1"/>
</dbReference>
<evidence type="ECO:0000313" key="2">
    <source>
        <dbReference type="Proteomes" id="UP000076128"/>
    </source>
</evidence>
<name>A0A159YY49_9RHOB</name>
<dbReference type="AlphaFoldDB" id="A0A159YY49"/>
<dbReference type="InterPro" id="IPR029033">
    <property type="entry name" value="His_PPase_superfam"/>
</dbReference>
<dbReference type="Pfam" id="PF00300">
    <property type="entry name" value="His_Phos_1"/>
    <property type="match status" value="1"/>
</dbReference>
<dbReference type="EMBL" id="CP012661">
    <property type="protein sequence ID" value="AMY67315.1"/>
    <property type="molecule type" value="Genomic_DNA"/>
</dbReference>
<reference evidence="1 2" key="1">
    <citation type="submission" date="2015-09" db="EMBL/GenBank/DDBJ databases">
        <title>Complete genome sequence of Defluviimonas alba cai42t isolated from an oilfield in Xinjiang.</title>
        <authorList>
            <person name="Geng S."/>
            <person name="Pan X."/>
            <person name="Wu X."/>
        </authorList>
    </citation>
    <scope>NUCLEOTIDE SEQUENCE [LARGE SCALE GENOMIC DNA]</scope>
    <source>
        <strain evidence="2">cai42</strain>
    </source>
</reference>
<proteinExistence type="predicted"/>
<dbReference type="InterPro" id="IPR013078">
    <property type="entry name" value="His_Pase_superF_clade-1"/>
</dbReference>
<dbReference type="KEGG" id="daa:AKL17_0053"/>
<dbReference type="Gene3D" id="3.40.50.1240">
    <property type="entry name" value="Phosphoglycerate mutase-like"/>
    <property type="match status" value="1"/>
</dbReference>
<keyword evidence="2" id="KW-1185">Reference proteome</keyword>
<organism evidence="1 2">
    <name type="scientific">Frigidibacter mobilis</name>
    <dbReference type="NCBI Taxonomy" id="1335048"/>
    <lineage>
        <taxon>Bacteria</taxon>
        <taxon>Pseudomonadati</taxon>
        <taxon>Pseudomonadota</taxon>
        <taxon>Alphaproteobacteria</taxon>
        <taxon>Rhodobacterales</taxon>
        <taxon>Paracoccaceae</taxon>
        <taxon>Frigidibacter</taxon>
    </lineage>
</organism>